<evidence type="ECO:0000256" key="3">
    <source>
        <dbReference type="ARBA" id="ARBA00022692"/>
    </source>
</evidence>
<feature type="domain" description="G-protein coupled receptors family 1 profile" evidence="11">
    <location>
        <begin position="75"/>
        <end position="307"/>
    </location>
</feature>
<sequence length="325" mass="37281">MAMSFASVTILFNPRKQGTSLNYIQIKIKGNSMVLNTSASNQQNVSKLSMIAAVESQCIPWLAVFIAEFLAIIILNIIIIVVFVKKRQLLRRSTYLIIHLLVVDLIVGAVAGPGWIVEDMSLYCHQSEEYQFPGWFSKASSEFTIVACLNLFFISLERAHATFRPFKHRFLKKWIYAVIIAIIWIVYGGILVSKVFIIDDHFRFDWSTSRFLPLCVLCVCYVSIFFKLRFGRHPQQVGAVGLRERKLTKTLFLITVASLLSCLPMIIYNHFIDVQIDFDISQQLHFHMYMTLFVIYLTGSLINPILYAMRVPGVRASVSQLFCRK</sequence>
<comment type="subcellular location">
    <subcellularLocation>
        <location evidence="1">Cell membrane</location>
        <topology evidence="1">Multi-pass membrane protein</topology>
    </subcellularLocation>
</comment>
<dbReference type="PROSITE" id="PS50262">
    <property type="entry name" value="G_PROTEIN_RECEP_F1_2"/>
    <property type="match status" value="1"/>
</dbReference>
<feature type="transmembrane region" description="Helical" evidence="10">
    <location>
        <begin position="59"/>
        <end position="84"/>
    </location>
</feature>
<dbReference type="GO" id="GO:0004930">
    <property type="term" value="F:G protein-coupled receptor activity"/>
    <property type="evidence" value="ECO:0007669"/>
    <property type="project" value="UniProtKB-KW"/>
</dbReference>
<dbReference type="InterPro" id="IPR000276">
    <property type="entry name" value="GPCR_Rhodpsn"/>
</dbReference>
<protein>
    <recommendedName>
        <fullName evidence="11">G-protein coupled receptors family 1 profile domain-containing protein</fullName>
    </recommendedName>
</protein>
<accession>A0A3M6V5K6</accession>
<feature type="transmembrane region" description="Helical" evidence="10">
    <location>
        <begin position="251"/>
        <end position="268"/>
    </location>
</feature>
<keyword evidence="8" id="KW-0325">Glycoprotein</keyword>
<dbReference type="OrthoDB" id="5990313at2759"/>
<dbReference type="EMBL" id="RCHS01000067">
    <property type="protein sequence ID" value="RMX61222.1"/>
    <property type="molecule type" value="Genomic_DNA"/>
</dbReference>
<keyword evidence="13" id="KW-1185">Reference proteome</keyword>
<keyword evidence="5" id="KW-0297">G-protein coupled receptor</keyword>
<feature type="transmembrane region" description="Helical" evidence="10">
    <location>
        <begin position="174"/>
        <end position="198"/>
    </location>
</feature>
<dbReference type="Gene3D" id="1.20.1070.10">
    <property type="entry name" value="Rhodopsin 7-helix transmembrane proteins"/>
    <property type="match status" value="1"/>
</dbReference>
<dbReference type="CDD" id="cd00637">
    <property type="entry name" value="7tm_classA_rhodopsin-like"/>
    <property type="match status" value="1"/>
</dbReference>
<organism evidence="12 13">
    <name type="scientific">Pocillopora damicornis</name>
    <name type="common">Cauliflower coral</name>
    <name type="synonym">Millepora damicornis</name>
    <dbReference type="NCBI Taxonomy" id="46731"/>
    <lineage>
        <taxon>Eukaryota</taxon>
        <taxon>Metazoa</taxon>
        <taxon>Cnidaria</taxon>
        <taxon>Anthozoa</taxon>
        <taxon>Hexacorallia</taxon>
        <taxon>Scleractinia</taxon>
        <taxon>Astrocoeniina</taxon>
        <taxon>Pocilloporidae</taxon>
        <taxon>Pocillopora</taxon>
    </lineage>
</organism>
<feature type="transmembrane region" description="Helical" evidence="10">
    <location>
        <begin position="210"/>
        <end position="230"/>
    </location>
</feature>
<evidence type="ECO:0000256" key="9">
    <source>
        <dbReference type="ARBA" id="ARBA00023224"/>
    </source>
</evidence>
<dbReference type="PRINTS" id="PR00237">
    <property type="entry name" value="GPCRRHODOPSN"/>
</dbReference>
<reference evidence="12 13" key="1">
    <citation type="journal article" date="2018" name="Sci. Rep.">
        <title>Comparative analysis of the Pocillopora damicornis genome highlights role of immune system in coral evolution.</title>
        <authorList>
            <person name="Cunning R."/>
            <person name="Bay R.A."/>
            <person name="Gillette P."/>
            <person name="Baker A.C."/>
            <person name="Traylor-Knowles N."/>
        </authorList>
    </citation>
    <scope>NUCLEOTIDE SEQUENCE [LARGE SCALE GENOMIC DNA]</scope>
    <source>
        <strain evidence="12">RSMAS</strain>
        <tissue evidence="12">Whole animal</tissue>
    </source>
</reference>
<feature type="transmembrane region" description="Helical" evidence="10">
    <location>
        <begin position="135"/>
        <end position="154"/>
    </location>
</feature>
<keyword evidence="6 10" id="KW-0472">Membrane</keyword>
<evidence type="ECO:0000256" key="6">
    <source>
        <dbReference type="ARBA" id="ARBA00023136"/>
    </source>
</evidence>
<dbReference type="Pfam" id="PF00001">
    <property type="entry name" value="7tm_1"/>
    <property type="match status" value="2"/>
</dbReference>
<keyword evidence="2" id="KW-1003">Cell membrane</keyword>
<evidence type="ECO:0000256" key="4">
    <source>
        <dbReference type="ARBA" id="ARBA00022989"/>
    </source>
</evidence>
<keyword evidence="7" id="KW-0675">Receptor</keyword>
<comment type="caution">
    <text evidence="12">The sequence shown here is derived from an EMBL/GenBank/DDBJ whole genome shotgun (WGS) entry which is preliminary data.</text>
</comment>
<proteinExistence type="predicted"/>
<evidence type="ECO:0000256" key="2">
    <source>
        <dbReference type="ARBA" id="ARBA00022475"/>
    </source>
</evidence>
<keyword evidence="3 10" id="KW-0812">Transmembrane</keyword>
<evidence type="ECO:0000313" key="13">
    <source>
        <dbReference type="Proteomes" id="UP000275408"/>
    </source>
</evidence>
<feature type="transmembrane region" description="Helical" evidence="10">
    <location>
        <begin position="96"/>
        <end position="115"/>
    </location>
</feature>
<evidence type="ECO:0000256" key="10">
    <source>
        <dbReference type="SAM" id="Phobius"/>
    </source>
</evidence>
<keyword evidence="9" id="KW-0807">Transducer</keyword>
<dbReference type="Proteomes" id="UP000275408">
    <property type="component" value="Unassembled WGS sequence"/>
</dbReference>
<dbReference type="SUPFAM" id="SSF81321">
    <property type="entry name" value="Family A G protein-coupled receptor-like"/>
    <property type="match status" value="1"/>
</dbReference>
<dbReference type="PANTHER" id="PTHR24246">
    <property type="entry name" value="OLFACTORY RECEPTOR AND ADENOSINE RECEPTOR"/>
    <property type="match status" value="1"/>
</dbReference>
<dbReference type="AlphaFoldDB" id="A0A3M6V5K6"/>
<feature type="transmembrane region" description="Helical" evidence="10">
    <location>
        <begin position="288"/>
        <end position="309"/>
    </location>
</feature>
<evidence type="ECO:0000256" key="5">
    <source>
        <dbReference type="ARBA" id="ARBA00023040"/>
    </source>
</evidence>
<dbReference type="PANTHER" id="PTHR24246:SF27">
    <property type="entry name" value="ADENOSINE RECEPTOR, ISOFORM A"/>
    <property type="match status" value="1"/>
</dbReference>
<keyword evidence="4 10" id="KW-1133">Transmembrane helix</keyword>
<evidence type="ECO:0000256" key="8">
    <source>
        <dbReference type="ARBA" id="ARBA00023180"/>
    </source>
</evidence>
<dbReference type="InterPro" id="IPR017452">
    <property type="entry name" value="GPCR_Rhodpsn_7TM"/>
</dbReference>
<dbReference type="GO" id="GO:0005886">
    <property type="term" value="C:plasma membrane"/>
    <property type="evidence" value="ECO:0007669"/>
    <property type="project" value="UniProtKB-SubCell"/>
</dbReference>
<evidence type="ECO:0000259" key="11">
    <source>
        <dbReference type="PROSITE" id="PS50262"/>
    </source>
</evidence>
<evidence type="ECO:0000313" key="12">
    <source>
        <dbReference type="EMBL" id="RMX61222.1"/>
    </source>
</evidence>
<evidence type="ECO:0000256" key="7">
    <source>
        <dbReference type="ARBA" id="ARBA00023170"/>
    </source>
</evidence>
<evidence type="ECO:0000256" key="1">
    <source>
        <dbReference type="ARBA" id="ARBA00004651"/>
    </source>
</evidence>
<gene>
    <name evidence="12" type="ORF">pdam_00023787</name>
</gene>
<name>A0A3M6V5K6_POCDA</name>